<organism evidence="2 3">
    <name type="scientific">Aphis glycines</name>
    <name type="common">Soybean aphid</name>
    <dbReference type="NCBI Taxonomy" id="307491"/>
    <lineage>
        <taxon>Eukaryota</taxon>
        <taxon>Metazoa</taxon>
        <taxon>Ecdysozoa</taxon>
        <taxon>Arthropoda</taxon>
        <taxon>Hexapoda</taxon>
        <taxon>Insecta</taxon>
        <taxon>Pterygota</taxon>
        <taxon>Neoptera</taxon>
        <taxon>Paraneoptera</taxon>
        <taxon>Hemiptera</taxon>
        <taxon>Sternorrhyncha</taxon>
        <taxon>Aphidomorpha</taxon>
        <taxon>Aphidoidea</taxon>
        <taxon>Aphididae</taxon>
        <taxon>Aphidini</taxon>
        <taxon>Aphis</taxon>
        <taxon>Aphis</taxon>
    </lineage>
</organism>
<keyword evidence="3" id="KW-1185">Reference proteome</keyword>
<evidence type="ECO:0000313" key="2">
    <source>
        <dbReference type="EMBL" id="KAE9539998.1"/>
    </source>
</evidence>
<comment type="caution">
    <text evidence="2">The sequence shown here is derived from an EMBL/GenBank/DDBJ whole genome shotgun (WGS) entry which is preliminary data.</text>
</comment>
<dbReference type="Proteomes" id="UP000475862">
    <property type="component" value="Unassembled WGS sequence"/>
</dbReference>
<evidence type="ECO:0008006" key="4">
    <source>
        <dbReference type="Google" id="ProtNLM"/>
    </source>
</evidence>
<dbReference type="InterPro" id="IPR011992">
    <property type="entry name" value="EF-hand-dom_pair"/>
</dbReference>
<dbReference type="SUPFAM" id="SSF47473">
    <property type="entry name" value="EF-hand"/>
    <property type="match status" value="1"/>
</dbReference>
<reference evidence="2 3" key="1">
    <citation type="submission" date="2019-08" db="EMBL/GenBank/DDBJ databases">
        <title>The genome of the soybean aphid Biotype 1, its phylome, world population structure and adaptation to the North American continent.</title>
        <authorList>
            <person name="Giordano R."/>
            <person name="Donthu R.K."/>
            <person name="Hernandez A.G."/>
            <person name="Wright C.L."/>
            <person name="Zimin A.V."/>
        </authorList>
    </citation>
    <scope>NUCLEOTIDE SEQUENCE [LARGE SCALE GENOMIC DNA]</scope>
    <source>
        <tissue evidence="2">Whole aphids</tissue>
    </source>
</reference>
<dbReference type="Gene3D" id="1.10.238.10">
    <property type="entry name" value="EF-hand"/>
    <property type="match status" value="1"/>
</dbReference>
<sequence length="371" mass="42387">MMSNNIKLSGSSGSGGGSKHVRSHSLKSFPAVAVAVIDSKKQSDNGVVVATGSDPLQTTVKMTSTWKQACDRTRDRTKQLLRRTMSWKSNTIIMQPEERKPDESSSTLEIHVWASWMKRYASEDESKTLDIPFKLSPLQEEKLLIFFKYYLDGDCDGFVFEHDFHQFAEADKSPSFRIKLRRFADWSPNSDEYIILKQVLTELIQVFIQCESGQNVAFTSLSTDDWLKIWCQTLSRCTVASDMPLWLKYFQSILYKSLDSGKGEIEKVNLQRFYCTFLDSNCEEAKQGVIDIIYDSLTSNGDFKLDRDTWGQCFANWLLGTKPNGCGQWLFGKCGPTPEFFPIDYSAMNSTVDTRDTYSHKRRSDRHSIVV</sequence>
<dbReference type="AlphaFoldDB" id="A0A6G0TW75"/>
<accession>A0A6G0TW75</accession>
<protein>
    <recommendedName>
        <fullName evidence="4">EF-hand domain-containing protein</fullName>
    </recommendedName>
</protein>
<dbReference type="EMBL" id="VYZN01000014">
    <property type="protein sequence ID" value="KAE9539998.1"/>
    <property type="molecule type" value="Genomic_DNA"/>
</dbReference>
<dbReference type="OrthoDB" id="6041230at2759"/>
<proteinExistence type="predicted"/>
<name>A0A6G0TW75_APHGL</name>
<evidence type="ECO:0000256" key="1">
    <source>
        <dbReference type="SAM" id="MobiDB-lite"/>
    </source>
</evidence>
<feature type="region of interest" description="Disordered" evidence="1">
    <location>
        <begin position="1"/>
        <end position="23"/>
    </location>
</feature>
<gene>
    <name evidence="2" type="ORF">AGLY_005250</name>
</gene>
<evidence type="ECO:0000313" key="3">
    <source>
        <dbReference type="Proteomes" id="UP000475862"/>
    </source>
</evidence>